<dbReference type="AlphaFoldDB" id="A0A7J3XY58"/>
<evidence type="ECO:0000259" key="1">
    <source>
        <dbReference type="Pfam" id="PF08241"/>
    </source>
</evidence>
<name>A0A7J3XY58_9CREN</name>
<organism evidence="2">
    <name type="scientific">Thermogladius calderae</name>
    <dbReference type="NCBI Taxonomy" id="1200300"/>
    <lineage>
        <taxon>Archaea</taxon>
        <taxon>Thermoproteota</taxon>
        <taxon>Thermoprotei</taxon>
        <taxon>Desulfurococcales</taxon>
        <taxon>Desulfurococcaceae</taxon>
        <taxon>Thermogladius</taxon>
    </lineage>
</organism>
<protein>
    <submittedName>
        <fullName evidence="2">Class I SAM-dependent methyltransferase</fullName>
    </submittedName>
</protein>
<dbReference type="PANTHER" id="PTHR42912">
    <property type="entry name" value="METHYLTRANSFERASE"/>
    <property type="match status" value="1"/>
</dbReference>
<feature type="domain" description="Methyltransferase type 11" evidence="1">
    <location>
        <begin position="59"/>
        <end position="144"/>
    </location>
</feature>
<dbReference type="InterPro" id="IPR013216">
    <property type="entry name" value="Methyltransf_11"/>
</dbReference>
<keyword evidence="2" id="KW-0808">Transferase</keyword>
<dbReference type="CDD" id="cd02440">
    <property type="entry name" value="AdoMet_MTases"/>
    <property type="match status" value="1"/>
</dbReference>
<dbReference type="InterPro" id="IPR029063">
    <property type="entry name" value="SAM-dependent_MTases_sf"/>
</dbReference>
<dbReference type="InterPro" id="IPR050508">
    <property type="entry name" value="Methyltransf_Superfamily"/>
</dbReference>
<dbReference type="EMBL" id="DRYK01000032">
    <property type="protein sequence ID" value="HHP67637.1"/>
    <property type="molecule type" value="Genomic_DNA"/>
</dbReference>
<evidence type="ECO:0000313" key="2">
    <source>
        <dbReference type="EMBL" id="HHP67637.1"/>
    </source>
</evidence>
<dbReference type="Gene3D" id="3.40.50.150">
    <property type="entry name" value="Vaccinia Virus protein VP39"/>
    <property type="match status" value="1"/>
</dbReference>
<proteinExistence type="predicted"/>
<sequence>MSGSGTYSPTPPGRIIMVVEPFEKFWLEYDKWYDEHPMLYYSELWAVEVASRGVPRPWLEVGVGSGRFAAPLKIDVGLDPSERLLDLSSRRGVRVVKGYAERLPFPDKTFGGVFIIITLCFLDNPLEALREAGRVLLDGGRLILGFVPRESPWGVHYSGLAKGGHRFYSQAKFYTFSEVSEMIEEAGFKVEAVVSTLFGKPGSREVLEAPLNSYHPKAGFIVVRARLNRWIQPSTR</sequence>
<keyword evidence="2" id="KW-0489">Methyltransferase</keyword>
<dbReference type="PANTHER" id="PTHR42912:SF80">
    <property type="entry name" value="METHYLTRANSFERASE DOMAIN-CONTAINING PROTEIN"/>
    <property type="match status" value="1"/>
</dbReference>
<dbReference type="Pfam" id="PF08241">
    <property type="entry name" value="Methyltransf_11"/>
    <property type="match status" value="1"/>
</dbReference>
<comment type="caution">
    <text evidence="2">The sequence shown here is derived from an EMBL/GenBank/DDBJ whole genome shotgun (WGS) entry which is preliminary data.</text>
</comment>
<dbReference type="GO" id="GO:0032259">
    <property type="term" value="P:methylation"/>
    <property type="evidence" value="ECO:0007669"/>
    <property type="project" value="UniProtKB-KW"/>
</dbReference>
<gene>
    <name evidence="2" type="ORF">ENM60_02430</name>
</gene>
<accession>A0A7J3XY58</accession>
<dbReference type="SUPFAM" id="SSF53335">
    <property type="entry name" value="S-adenosyl-L-methionine-dependent methyltransferases"/>
    <property type="match status" value="1"/>
</dbReference>
<reference evidence="2" key="1">
    <citation type="journal article" date="2020" name="mSystems">
        <title>Genome- and Community-Level Interaction Insights into Carbon Utilization and Element Cycling Functions of Hydrothermarchaeota in Hydrothermal Sediment.</title>
        <authorList>
            <person name="Zhou Z."/>
            <person name="Liu Y."/>
            <person name="Xu W."/>
            <person name="Pan J."/>
            <person name="Luo Z.H."/>
            <person name="Li M."/>
        </authorList>
    </citation>
    <scope>NUCLEOTIDE SEQUENCE [LARGE SCALE GENOMIC DNA]</scope>
    <source>
        <strain evidence="2">SpSt-110</strain>
    </source>
</reference>
<dbReference type="GO" id="GO:0008757">
    <property type="term" value="F:S-adenosylmethionine-dependent methyltransferase activity"/>
    <property type="evidence" value="ECO:0007669"/>
    <property type="project" value="InterPro"/>
</dbReference>